<reference evidence="6 7" key="1">
    <citation type="journal article" date="2016" name="Genome Biol. Evol.">
        <title>Gene Family Evolution Reflects Adaptation to Soil Environmental Stressors in the Genome of the Collembolan Orchesella cincta.</title>
        <authorList>
            <person name="Faddeeva-Vakhrusheva A."/>
            <person name="Derks M.F."/>
            <person name="Anvar S.Y."/>
            <person name="Agamennone V."/>
            <person name="Suring W."/>
            <person name="Smit S."/>
            <person name="van Straalen N.M."/>
            <person name="Roelofs D."/>
        </authorList>
    </citation>
    <scope>NUCLEOTIDE SEQUENCE [LARGE SCALE GENOMIC DNA]</scope>
    <source>
        <tissue evidence="6">Mixed pool</tissue>
    </source>
</reference>
<name>A0A1D2M6V4_ORCCI</name>
<dbReference type="GO" id="GO:0071230">
    <property type="term" value="P:cellular response to amino acid stimulus"/>
    <property type="evidence" value="ECO:0007669"/>
    <property type="project" value="InterPro"/>
</dbReference>
<comment type="subcellular location">
    <subcellularLocation>
        <location evidence="1">Lysosome</location>
    </subcellularLocation>
</comment>
<evidence type="ECO:0000256" key="1">
    <source>
        <dbReference type="ARBA" id="ARBA00004371"/>
    </source>
</evidence>
<dbReference type="GO" id="GO:0005085">
    <property type="term" value="F:guanyl-nucleotide exchange factor activity"/>
    <property type="evidence" value="ECO:0007669"/>
    <property type="project" value="TreeGrafter"/>
</dbReference>
<dbReference type="GO" id="GO:0005764">
    <property type="term" value="C:lysosome"/>
    <property type="evidence" value="ECO:0007669"/>
    <property type="project" value="UniProtKB-SubCell"/>
</dbReference>
<evidence type="ECO:0000313" key="7">
    <source>
        <dbReference type="Proteomes" id="UP000094527"/>
    </source>
</evidence>
<accession>A0A1D2M6V4</accession>
<comment type="similarity">
    <text evidence="2">Belongs to the LAMTOR4 family.</text>
</comment>
<dbReference type="EMBL" id="LJIJ01003289">
    <property type="protein sequence ID" value="ODM88707.1"/>
    <property type="molecule type" value="Genomic_DNA"/>
</dbReference>
<dbReference type="AlphaFoldDB" id="A0A1D2M6V4"/>
<dbReference type="GO" id="GO:0071986">
    <property type="term" value="C:Ragulator complex"/>
    <property type="evidence" value="ECO:0007669"/>
    <property type="project" value="InterPro"/>
</dbReference>
<evidence type="ECO:0000256" key="5">
    <source>
        <dbReference type="SAM" id="MobiDB-lite"/>
    </source>
</evidence>
<proteinExistence type="inferred from homology"/>
<comment type="caution">
    <text evidence="6">The sequence shown here is derived from an EMBL/GenBank/DDBJ whole genome shotgun (WGS) entry which is preliminary data.</text>
</comment>
<dbReference type="InterPro" id="IPR034601">
    <property type="entry name" value="LAMTOR4"/>
</dbReference>
<feature type="compositionally biased region" description="Acidic residues" evidence="5">
    <location>
        <begin position="110"/>
        <end position="127"/>
    </location>
</feature>
<dbReference type="PANTHER" id="PTHR33967">
    <property type="entry name" value="RAGULATOR COMPLEX PROTEIN LAMTOR4"/>
    <property type="match status" value="1"/>
</dbReference>
<dbReference type="GO" id="GO:0032008">
    <property type="term" value="P:positive regulation of TOR signaling"/>
    <property type="evidence" value="ECO:0007669"/>
    <property type="project" value="InterPro"/>
</dbReference>
<sequence>MVNLDKMEGQRGSLVLNEDGSIVSSTGELASQELVANSIIALLSHSLPVNFGAAKNEVTEGLKISSSPTRNERNCSDWSRITVDFGTHSYLACVSNRKVNVVKRHNQTTSDEEFGGSDGVDSVEEES</sequence>
<evidence type="ECO:0000313" key="6">
    <source>
        <dbReference type="EMBL" id="ODM88707.1"/>
    </source>
</evidence>
<keyword evidence="7" id="KW-1185">Reference proteome</keyword>
<gene>
    <name evidence="6" type="ORF">Ocin01_17973</name>
</gene>
<dbReference type="PANTHER" id="PTHR33967:SF1">
    <property type="entry name" value="RAGULATOR COMPLEX PROTEIN LAMTOR4"/>
    <property type="match status" value="1"/>
</dbReference>
<dbReference type="Proteomes" id="UP000094527">
    <property type="component" value="Unassembled WGS sequence"/>
</dbReference>
<dbReference type="OrthoDB" id="275011at2759"/>
<evidence type="ECO:0000256" key="4">
    <source>
        <dbReference type="ARBA" id="ARBA00032690"/>
    </source>
</evidence>
<feature type="region of interest" description="Disordered" evidence="5">
    <location>
        <begin position="102"/>
        <end position="127"/>
    </location>
</feature>
<protein>
    <recommendedName>
        <fullName evidence="4">Late endosomal/lysosomal adaptor and MAPK and MTOR activator 4</fullName>
    </recommendedName>
</protein>
<keyword evidence="3" id="KW-0458">Lysosome</keyword>
<organism evidence="6 7">
    <name type="scientific">Orchesella cincta</name>
    <name type="common">Springtail</name>
    <name type="synonym">Podura cincta</name>
    <dbReference type="NCBI Taxonomy" id="48709"/>
    <lineage>
        <taxon>Eukaryota</taxon>
        <taxon>Metazoa</taxon>
        <taxon>Ecdysozoa</taxon>
        <taxon>Arthropoda</taxon>
        <taxon>Hexapoda</taxon>
        <taxon>Collembola</taxon>
        <taxon>Entomobryomorpha</taxon>
        <taxon>Entomobryoidea</taxon>
        <taxon>Orchesellidae</taxon>
        <taxon>Orchesellinae</taxon>
        <taxon>Orchesella</taxon>
    </lineage>
</organism>
<evidence type="ECO:0000256" key="3">
    <source>
        <dbReference type="ARBA" id="ARBA00023228"/>
    </source>
</evidence>
<evidence type="ECO:0000256" key="2">
    <source>
        <dbReference type="ARBA" id="ARBA00010627"/>
    </source>
</evidence>